<accession>A0A7J7G0S1</accession>
<sequence length="224" mass="26683">MMLHADDEALICRIFLNSLGPLAVRWRREQLQVDRRRTRRAGKKYTALSELISTVMSKVQHLPFFKWPSKMVRPSDMRRRDRRCEYHKDHGHDTKSCYALKDHLEELVQDGRLKQYIRKDNSTKTRDTVVRETTFVAVRHFWKSESRRRNWSADQVFWQADHLLWFPPQKVVGRWSPMPISWSAAFPQIPRVEFHLLEVLCKFLRSIANKGELGHRDGFPDKAT</sequence>
<organism evidence="1 2">
    <name type="scientific">Camellia sinensis</name>
    <name type="common">Tea plant</name>
    <name type="synonym">Thea sinensis</name>
    <dbReference type="NCBI Taxonomy" id="4442"/>
    <lineage>
        <taxon>Eukaryota</taxon>
        <taxon>Viridiplantae</taxon>
        <taxon>Streptophyta</taxon>
        <taxon>Embryophyta</taxon>
        <taxon>Tracheophyta</taxon>
        <taxon>Spermatophyta</taxon>
        <taxon>Magnoliopsida</taxon>
        <taxon>eudicotyledons</taxon>
        <taxon>Gunneridae</taxon>
        <taxon>Pentapetalae</taxon>
        <taxon>asterids</taxon>
        <taxon>Ericales</taxon>
        <taxon>Theaceae</taxon>
        <taxon>Camellia</taxon>
    </lineage>
</organism>
<dbReference type="AlphaFoldDB" id="A0A7J7G0S1"/>
<protein>
    <submittedName>
        <fullName evidence="1">Uncharacterized protein</fullName>
    </submittedName>
</protein>
<name>A0A7J7G0S1_CAMSI</name>
<gene>
    <name evidence="1" type="ORF">HYC85_029017</name>
</gene>
<dbReference type="Proteomes" id="UP000593564">
    <property type="component" value="Unassembled WGS sequence"/>
</dbReference>
<proteinExistence type="predicted"/>
<dbReference type="EMBL" id="JACBKZ010000014">
    <property type="protein sequence ID" value="KAF5932846.1"/>
    <property type="molecule type" value="Genomic_DNA"/>
</dbReference>
<evidence type="ECO:0000313" key="1">
    <source>
        <dbReference type="EMBL" id="KAF5932846.1"/>
    </source>
</evidence>
<comment type="caution">
    <text evidence="1">The sequence shown here is derived from an EMBL/GenBank/DDBJ whole genome shotgun (WGS) entry which is preliminary data.</text>
</comment>
<reference evidence="1 2" key="2">
    <citation type="submission" date="2020-07" db="EMBL/GenBank/DDBJ databases">
        <title>Genome assembly of wild tea tree DASZ reveals pedigree and selection history of tea varieties.</title>
        <authorList>
            <person name="Zhang W."/>
        </authorList>
    </citation>
    <scope>NUCLEOTIDE SEQUENCE [LARGE SCALE GENOMIC DNA]</scope>
    <source>
        <strain evidence="2">cv. G240</strain>
        <tissue evidence="1">Leaf</tissue>
    </source>
</reference>
<reference evidence="2" key="1">
    <citation type="journal article" date="2020" name="Nat. Commun.">
        <title>Genome assembly of wild tea tree DASZ reveals pedigree and selection history of tea varieties.</title>
        <authorList>
            <person name="Zhang W."/>
            <person name="Zhang Y."/>
            <person name="Qiu H."/>
            <person name="Guo Y."/>
            <person name="Wan H."/>
            <person name="Zhang X."/>
            <person name="Scossa F."/>
            <person name="Alseekh S."/>
            <person name="Zhang Q."/>
            <person name="Wang P."/>
            <person name="Xu L."/>
            <person name="Schmidt M.H."/>
            <person name="Jia X."/>
            <person name="Li D."/>
            <person name="Zhu A."/>
            <person name="Guo F."/>
            <person name="Chen W."/>
            <person name="Ni D."/>
            <person name="Usadel B."/>
            <person name="Fernie A.R."/>
            <person name="Wen W."/>
        </authorList>
    </citation>
    <scope>NUCLEOTIDE SEQUENCE [LARGE SCALE GENOMIC DNA]</scope>
    <source>
        <strain evidence="2">cv. G240</strain>
    </source>
</reference>
<keyword evidence="2" id="KW-1185">Reference proteome</keyword>
<evidence type="ECO:0000313" key="2">
    <source>
        <dbReference type="Proteomes" id="UP000593564"/>
    </source>
</evidence>